<organism evidence="2 3">
    <name type="scientific">Bradyrhizobium macuxiense</name>
    <dbReference type="NCBI Taxonomy" id="1755647"/>
    <lineage>
        <taxon>Bacteria</taxon>
        <taxon>Pseudomonadati</taxon>
        <taxon>Pseudomonadota</taxon>
        <taxon>Alphaproteobacteria</taxon>
        <taxon>Hyphomicrobiales</taxon>
        <taxon>Nitrobacteraceae</taxon>
        <taxon>Bradyrhizobium</taxon>
    </lineage>
</organism>
<dbReference type="InterPro" id="IPR011010">
    <property type="entry name" value="DNA_brk_join_enz"/>
</dbReference>
<dbReference type="AlphaFoldDB" id="A0A560KVK1"/>
<evidence type="ECO:0000256" key="1">
    <source>
        <dbReference type="SAM" id="MobiDB-lite"/>
    </source>
</evidence>
<sequence>MKSDNDYRNTSPRRFRVPSNPASEIPTDSKVQSTRWLNEEEFVQLYRWLERPDTPVHPSYPRAVQLIMTAGQRVEEIVRLRVDHWGARERMMTGPRPRSF</sequence>
<dbReference type="EMBL" id="VITY01000022">
    <property type="protein sequence ID" value="TWB87232.1"/>
    <property type="molecule type" value="Genomic_DNA"/>
</dbReference>
<gene>
    <name evidence="2" type="ORF">FBZ93_12213</name>
</gene>
<evidence type="ECO:0008006" key="4">
    <source>
        <dbReference type="Google" id="ProtNLM"/>
    </source>
</evidence>
<dbReference type="SUPFAM" id="SSF56349">
    <property type="entry name" value="DNA breaking-rejoining enzymes"/>
    <property type="match status" value="1"/>
</dbReference>
<keyword evidence="3" id="KW-1185">Reference proteome</keyword>
<accession>A0A560KVK1</accession>
<comment type="caution">
    <text evidence="2">The sequence shown here is derived from an EMBL/GenBank/DDBJ whole genome shotgun (WGS) entry which is preliminary data.</text>
</comment>
<feature type="region of interest" description="Disordered" evidence="1">
    <location>
        <begin position="1"/>
        <end position="31"/>
    </location>
</feature>
<dbReference type="GO" id="GO:0003677">
    <property type="term" value="F:DNA binding"/>
    <property type="evidence" value="ECO:0007669"/>
    <property type="project" value="InterPro"/>
</dbReference>
<protein>
    <recommendedName>
        <fullName evidence="4">Tyr recombinase domain-containing protein</fullName>
    </recommendedName>
</protein>
<evidence type="ECO:0000313" key="3">
    <source>
        <dbReference type="Proteomes" id="UP000321304"/>
    </source>
</evidence>
<proteinExistence type="predicted"/>
<evidence type="ECO:0000313" key="2">
    <source>
        <dbReference type="EMBL" id="TWB87232.1"/>
    </source>
</evidence>
<dbReference type="Proteomes" id="UP000321304">
    <property type="component" value="Unassembled WGS sequence"/>
</dbReference>
<reference evidence="2 3" key="1">
    <citation type="submission" date="2019-06" db="EMBL/GenBank/DDBJ databases">
        <title>Genomic Encyclopedia of Type Strains, Phase IV (KMG-V): Genome sequencing to study the core and pangenomes of soil and plant-associated prokaryotes.</title>
        <authorList>
            <person name="Whitman W."/>
        </authorList>
    </citation>
    <scope>NUCLEOTIDE SEQUENCE [LARGE SCALE GENOMIC DNA]</scope>
    <source>
        <strain evidence="2 3">BR 10355</strain>
    </source>
</reference>
<name>A0A560KVK1_9BRAD</name>